<gene>
    <name evidence="1" type="ORF">KK2020170_20030</name>
</gene>
<organism evidence="1 2">
    <name type="scientific">Flavobacterium okayamense</name>
    <dbReference type="NCBI Taxonomy" id="2830782"/>
    <lineage>
        <taxon>Bacteria</taxon>
        <taxon>Pseudomonadati</taxon>
        <taxon>Bacteroidota</taxon>
        <taxon>Flavobacteriia</taxon>
        <taxon>Flavobacteriales</taxon>
        <taxon>Flavobacteriaceae</taxon>
        <taxon>Flavobacterium</taxon>
    </lineage>
</organism>
<protein>
    <submittedName>
        <fullName evidence="1">TIGR02453 family protein</fullName>
    </submittedName>
</protein>
<keyword evidence="2" id="KW-1185">Reference proteome</keyword>
<proteinExistence type="predicted"/>
<dbReference type="Pfam" id="PF09365">
    <property type="entry name" value="DUF2461"/>
    <property type="match status" value="1"/>
</dbReference>
<dbReference type="PANTHER" id="PTHR36452">
    <property type="entry name" value="CHROMOSOME 12, WHOLE GENOME SHOTGUN SEQUENCE"/>
    <property type="match status" value="1"/>
</dbReference>
<dbReference type="NCBIfam" id="TIGR02453">
    <property type="entry name" value="TIGR02453 family protein"/>
    <property type="match status" value="1"/>
</dbReference>
<accession>A0ABN6HZH4</accession>
<dbReference type="InterPro" id="IPR015996">
    <property type="entry name" value="UCP028451"/>
</dbReference>
<dbReference type="InterPro" id="IPR012808">
    <property type="entry name" value="CHP02453"/>
</dbReference>
<reference evidence="1 2" key="1">
    <citation type="submission" date="2021-06" db="EMBL/GenBank/DDBJ databases">
        <title>Whole genome sequences of Flavobacterium sp. KK2020170 and assembly.</title>
        <authorList>
            <person name="Kitahara K."/>
            <person name="Miyoshi S."/>
            <person name="Uesaka K."/>
        </authorList>
    </citation>
    <scope>NUCLEOTIDE SEQUENCE [LARGE SCALE GENOMIC DNA]</scope>
    <source>
        <strain evidence="1 2">KK2020170</strain>
    </source>
</reference>
<dbReference type="EMBL" id="AP024749">
    <property type="protein sequence ID" value="BCY29135.1"/>
    <property type="molecule type" value="Genomic_DNA"/>
</dbReference>
<dbReference type="PANTHER" id="PTHR36452:SF1">
    <property type="entry name" value="DUF2461 DOMAIN-CONTAINING PROTEIN"/>
    <property type="match status" value="1"/>
</dbReference>
<dbReference type="Proteomes" id="UP000825258">
    <property type="component" value="Chromosome"/>
</dbReference>
<evidence type="ECO:0000313" key="1">
    <source>
        <dbReference type="EMBL" id="BCY29135.1"/>
    </source>
</evidence>
<name>A0ABN6HZH4_9FLAO</name>
<sequence>MFVTLNSKINTMITQHTFSFLKELSENNNRDWFEVNKPVFEKQQAATKAFFNEVGEALSKLDSIEKTKIFRIYKDVRFSKDKTPYKTNFGVSYSRTKPMLRGGYYLHIENNNSFIGGGFWDPNKEDLERIRKEIELDASELREIINSTEFKKYFGELVGDEVKTAPKGFDKNHPDIDLIRKKQFLVMRKFTNKDVLSPNFKDEVVATFQAMRPYFDYMSSVLTTNLNGESLY</sequence>
<evidence type="ECO:0000313" key="2">
    <source>
        <dbReference type="Proteomes" id="UP000825258"/>
    </source>
</evidence>
<dbReference type="PIRSF" id="PIRSF028451">
    <property type="entry name" value="UCP028451"/>
    <property type="match status" value="1"/>
</dbReference>